<dbReference type="RefSeq" id="WP_159462976.1">
    <property type="nucleotide sequence ID" value="NZ_FCNZ02000052.1"/>
</dbReference>
<dbReference type="InterPro" id="IPR024311">
    <property type="entry name" value="Lipocalin-like"/>
</dbReference>
<organism evidence="3 4">
    <name type="scientific">Caballeronia telluris</name>
    <dbReference type="NCBI Taxonomy" id="326475"/>
    <lineage>
        <taxon>Bacteria</taxon>
        <taxon>Pseudomonadati</taxon>
        <taxon>Pseudomonadota</taxon>
        <taxon>Betaproteobacteria</taxon>
        <taxon>Burkholderiales</taxon>
        <taxon>Burkholderiaceae</taxon>
        <taxon>Caballeronia</taxon>
    </lineage>
</organism>
<keyword evidence="1" id="KW-0732">Signal</keyword>
<evidence type="ECO:0000313" key="4">
    <source>
        <dbReference type="Proteomes" id="UP000054717"/>
    </source>
</evidence>
<name>A0A158KER5_9BURK</name>
<keyword evidence="4" id="KW-1185">Reference proteome</keyword>
<feature type="domain" description="Lipocalin-like" evidence="2">
    <location>
        <begin position="33"/>
        <end position="156"/>
    </location>
</feature>
<reference evidence="3" key="1">
    <citation type="submission" date="2016-01" db="EMBL/GenBank/DDBJ databases">
        <authorList>
            <person name="Peeters Charlotte."/>
        </authorList>
    </citation>
    <scope>NUCLEOTIDE SEQUENCE</scope>
    <source>
        <strain evidence="3">LMG 22936</strain>
    </source>
</reference>
<dbReference type="Proteomes" id="UP000054717">
    <property type="component" value="Unassembled WGS sequence"/>
</dbReference>
<dbReference type="EMBL" id="FCNZ02000052">
    <property type="protein sequence ID" value="SAL79505.1"/>
    <property type="molecule type" value="Genomic_DNA"/>
</dbReference>
<comment type="caution">
    <text evidence="3">The sequence shown here is derived from an EMBL/GenBank/DDBJ whole genome shotgun (WGS) entry which is preliminary data.</text>
</comment>
<evidence type="ECO:0000259" key="2">
    <source>
        <dbReference type="Pfam" id="PF13924"/>
    </source>
</evidence>
<protein>
    <recommendedName>
        <fullName evidence="2">Lipocalin-like domain-containing protein</fullName>
    </recommendedName>
</protein>
<dbReference type="AlphaFoldDB" id="A0A158KER5"/>
<gene>
    <name evidence="3" type="ORF">AWB66_06063</name>
</gene>
<proteinExistence type="predicted"/>
<dbReference type="Pfam" id="PF13924">
    <property type="entry name" value="Lipocalin_5"/>
    <property type="match status" value="1"/>
</dbReference>
<accession>A0A158KER5</accession>
<feature type="chain" id="PRO_5011120371" description="Lipocalin-like domain-containing protein" evidence="1">
    <location>
        <begin position="26"/>
        <end position="158"/>
    </location>
</feature>
<evidence type="ECO:0000313" key="3">
    <source>
        <dbReference type="EMBL" id="SAL79505.1"/>
    </source>
</evidence>
<feature type="signal peptide" evidence="1">
    <location>
        <begin position="1"/>
        <end position="25"/>
    </location>
</feature>
<evidence type="ECO:0000256" key="1">
    <source>
        <dbReference type="SAM" id="SignalP"/>
    </source>
</evidence>
<sequence>MEQRGLVKKTVFAVLCASVALPADAQNLKQQVVGTWTLTSGSEKLANGKTIVPWASGNLMLDSTGHMAFYLVGKDRPRTIANPSVPIGPVIAYYGTYTVDESASTLTYNVESSTSPAFDGAVRKQKVVLSGDMLTTTGSPVKTSDGEIVPTNEWKRVK</sequence>